<dbReference type="RefSeq" id="WP_169657284.1">
    <property type="nucleotide sequence ID" value="NZ_JABANE010000033.1"/>
</dbReference>
<sequence length="161" mass="18727">MSKFSLLDTDILSYRCIPSFLRDNFHTAWVKLLCFHSKKVNEEKRAFANYAKDQIIWGRSKLAVETLIRERFNHPSINLITQIVENVEFLVFPPEFSATIPFVGTPESATTVVRTPEDEVNLQRTQLIVEVPISLQSQENSIHVFLKKYLHIGIIYEIKYI</sequence>
<reference evidence="1 2" key="1">
    <citation type="submission" date="2020-04" db="EMBL/GenBank/DDBJ databases">
        <title>Flammeovirga sp. SR4, a novel species isolated from seawater.</title>
        <authorList>
            <person name="Wang X."/>
        </authorList>
    </citation>
    <scope>NUCLEOTIDE SEQUENCE [LARGE SCALE GENOMIC DNA]</scope>
    <source>
        <strain evidence="1 2">ATCC 23126</strain>
    </source>
</reference>
<organism evidence="1 2">
    <name type="scientific">Flammeovirga aprica JL-4</name>
    <dbReference type="NCBI Taxonomy" id="694437"/>
    <lineage>
        <taxon>Bacteria</taxon>
        <taxon>Pseudomonadati</taxon>
        <taxon>Bacteroidota</taxon>
        <taxon>Cytophagia</taxon>
        <taxon>Cytophagales</taxon>
        <taxon>Flammeovirgaceae</taxon>
        <taxon>Flammeovirga</taxon>
    </lineage>
</organism>
<dbReference type="EMBL" id="JABANE010000033">
    <property type="protein sequence ID" value="NME68997.1"/>
    <property type="molecule type" value="Genomic_DNA"/>
</dbReference>
<evidence type="ECO:0000313" key="2">
    <source>
        <dbReference type="Proteomes" id="UP000576082"/>
    </source>
</evidence>
<dbReference type="Proteomes" id="UP000576082">
    <property type="component" value="Unassembled WGS sequence"/>
</dbReference>
<protein>
    <submittedName>
        <fullName evidence="1">Uncharacterized protein</fullName>
    </submittedName>
</protein>
<keyword evidence="2" id="KW-1185">Reference proteome</keyword>
<accession>A0A7X9X9P2</accession>
<comment type="caution">
    <text evidence="1">The sequence shown here is derived from an EMBL/GenBank/DDBJ whole genome shotgun (WGS) entry which is preliminary data.</text>
</comment>
<name>A0A7X9X9P2_9BACT</name>
<dbReference type="AlphaFoldDB" id="A0A7X9X9P2"/>
<gene>
    <name evidence="1" type="ORF">HHU12_13570</name>
</gene>
<evidence type="ECO:0000313" key="1">
    <source>
        <dbReference type="EMBL" id="NME68997.1"/>
    </source>
</evidence>
<proteinExistence type="predicted"/>